<evidence type="ECO:0000256" key="2">
    <source>
        <dbReference type="ARBA" id="ARBA00023033"/>
    </source>
</evidence>
<reference evidence="4" key="1">
    <citation type="submission" date="2023-10" db="EMBL/GenBank/DDBJ databases">
        <title>Genome assemblies of two species of porcelain crab, Petrolisthes cinctipes and Petrolisthes manimaculis (Anomura: Porcellanidae).</title>
        <authorList>
            <person name="Angst P."/>
        </authorList>
    </citation>
    <scope>NUCLEOTIDE SEQUENCE</scope>
    <source>
        <strain evidence="4">PB745_01</strain>
        <tissue evidence="4">Gill</tissue>
    </source>
</reference>
<dbReference type="Gene3D" id="1.10.630.10">
    <property type="entry name" value="Cytochrome P450"/>
    <property type="match status" value="1"/>
</dbReference>
<dbReference type="Pfam" id="PF00067">
    <property type="entry name" value="p450"/>
    <property type="match status" value="1"/>
</dbReference>
<keyword evidence="3" id="KW-0732">Signal</keyword>
<gene>
    <name evidence="4" type="ORF">Pcinc_023705</name>
</gene>
<organism evidence="4 5">
    <name type="scientific">Petrolisthes cinctipes</name>
    <name type="common">Flat porcelain crab</name>
    <dbReference type="NCBI Taxonomy" id="88211"/>
    <lineage>
        <taxon>Eukaryota</taxon>
        <taxon>Metazoa</taxon>
        <taxon>Ecdysozoa</taxon>
        <taxon>Arthropoda</taxon>
        <taxon>Crustacea</taxon>
        <taxon>Multicrustacea</taxon>
        <taxon>Malacostraca</taxon>
        <taxon>Eumalacostraca</taxon>
        <taxon>Eucarida</taxon>
        <taxon>Decapoda</taxon>
        <taxon>Pleocyemata</taxon>
        <taxon>Anomura</taxon>
        <taxon>Galatheoidea</taxon>
        <taxon>Porcellanidae</taxon>
        <taxon>Petrolisthes</taxon>
    </lineage>
</organism>
<proteinExistence type="inferred from homology"/>
<evidence type="ECO:0008006" key="6">
    <source>
        <dbReference type="Google" id="ProtNLM"/>
    </source>
</evidence>
<comment type="similarity">
    <text evidence="1">Belongs to the cytochrome P450 family.</text>
</comment>
<evidence type="ECO:0000313" key="4">
    <source>
        <dbReference type="EMBL" id="KAK3871143.1"/>
    </source>
</evidence>
<feature type="signal peptide" evidence="3">
    <location>
        <begin position="1"/>
        <end position="28"/>
    </location>
</feature>
<accession>A0AAE1FET5</accession>
<dbReference type="Proteomes" id="UP001286313">
    <property type="component" value="Unassembled WGS sequence"/>
</dbReference>
<dbReference type="GO" id="GO:0004497">
    <property type="term" value="F:monooxygenase activity"/>
    <property type="evidence" value="ECO:0007669"/>
    <property type="project" value="UniProtKB-KW"/>
</dbReference>
<dbReference type="InterPro" id="IPR001128">
    <property type="entry name" value="Cyt_P450"/>
</dbReference>
<dbReference type="SUPFAM" id="SSF48264">
    <property type="entry name" value="Cytochrome P450"/>
    <property type="match status" value="1"/>
</dbReference>
<keyword evidence="2" id="KW-0503">Monooxygenase</keyword>
<dbReference type="AlphaFoldDB" id="A0AAE1FET5"/>
<protein>
    <recommendedName>
        <fullName evidence="6">Secreted protein</fullName>
    </recommendedName>
</protein>
<comment type="caution">
    <text evidence="4">The sequence shown here is derived from an EMBL/GenBank/DDBJ whole genome shotgun (WGS) entry which is preliminary data.</text>
</comment>
<keyword evidence="2" id="KW-0560">Oxidoreductase</keyword>
<dbReference type="GO" id="GO:0005506">
    <property type="term" value="F:iron ion binding"/>
    <property type="evidence" value="ECO:0007669"/>
    <property type="project" value="InterPro"/>
</dbReference>
<evidence type="ECO:0000313" key="5">
    <source>
        <dbReference type="Proteomes" id="UP001286313"/>
    </source>
</evidence>
<dbReference type="EMBL" id="JAWQEG010002561">
    <property type="protein sequence ID" value="KAK3871143.1"/>
    <property type="molecule type" value="Genomic_DNA"/>
</dbReference>
<feature type="chain" id="PRO_5042049240" description="Secreted protein" evidence="3">
    <location>
        <begin position="29"/>
        <end position="92"/>
    </location>
</feature>
<keyword evidence="5" id="KW-1185">Reference proteome</keyword>
<dbReference type="InterPro" id="IPR036396">
    <property type="entry name" value="Cyt_P450_sf"/>
</dbReference>
<dbReference type="GO" id="GO:0016705">
    <property type="term" value="F:oxidoreductase activity, acting on paired donors, with incorporation or reduction of molecular oxygen"/>
    <property type="evidence" value="ECO:0007669"/>
    <property type="project" value="InterPro"/>
</dbReference>
<dbReference type="GO" id="GO:0020037">
    <property type="term" value="F:heme binding"/>
    <property type="evidence" value="ECO:0007669"/>
    <property type="project" value="InterPro"/>
</dbReference>
<sequence>MGESLARVELFVLLVALLQNFTFTKAPGEVLSTEKDPNDIIVKVPKQYNLIITETVDRDISTHHHQCPYILNIIITERQYLGTFSCHCHECP</sequence>
<evidence type="ECO:0000256" key="3">
    <source>
        <dbReference type="SAM" id="SignalP"/>
    </source>
</evidence>
<evidence type="ECO:0000256" key="1">
    <source>
        <dbReference type="ARBA" id="ARBA00010617"/>
    </source>
</evidence>
<name>A0AAE1FET5_PETCI</name>